<reference evidence="9 10" key="1">
    <citation type="journal article" date="2015" name="Genome Announc.">
        <title>Complete Genome Sequence of Sedimenticola thiotaurini Strain SIP-G1, a Polyphosphate- and Polyhydroxyalkanoate-Accumulating Sulfur-Oxidizing Gammaproteobacterium Isolated from Salt Marsh Sediments.</title>
        <authorList>
            <person name="Flood B.E."/>
            <person name="Jones D.S."/>
            <person name="Bailey J.V."/>
        </authorList>
    </citation>
    <scope>NUCLEOTIDE SEQUENCE [LARGE SCALE GENOMIC DNA]</scope>
    <source>
        <strain evidence="9 10">SIP-G1</strain>
    </source>
</reference>
<dbReference type="KEGG" id="seds:AAY24_01320"/>
<dbReference type="EC" id="6.3.4.3" evidence="8"/>
<evidence type="ECO:0000256" key="7">
    <source>
        <dbReference type="ARBA" id="ARBA00061363"/>
    </source>
</evidence>
<comment type="catalytic activity">
    <reaction evidence="6 8">
        <text>(6S)-5,6,7,8-tetrahydrofolate + formate + ATP = (6R)-10-formyltetrahydrofolate + ADP + phosphate</text>
        <dbReference type="Rhea" id="RHEA:20221"/>
        <dbReference type="ChEBI" id="CHEBI:15740"/>
        <dbReference type="ChEBI" id="CHEBI:30616"/>
        <dbReference type="ChEBI" id="CHEBI:43474"/>
        <dbReference type="ChEBI" id="CHEBI:57453"/>
        <dbReference type="ChEBI" id="CHEBI:195366"/>
        <dbReference type="ChEBI" id="CHEBI:456216"/>
        <dbReference type="EC" id="6.3.4.3"/>
    </reaction>
</comment>
<proteinExistence type="inferred from homology"/>
<dbReference type="InterPro" id="IPR000559">
    <property type="entry name" value="Formate_THF_ligase"/>
</dbReference>
<dbReference type="Pfam" id="PF01268">
    <property type="entry name" value="FTHFS"/>
    <property type="match status" value="1"/>
</dbReference>
<keyword evidence="5 8" id="KW-0067">ATP-binding</keyword>
<dbReference type="EMBL" id="CP011412">
    <property type="protein sequence ID" value="AKH19203.1"/>
    <property type="molecule type" value="Genomic_DNA"/>
</dbReference>
<evidence type="ECO:0000313" key="10">
    <source>
        <dbReference type="Proteomes" id="UP000034410"/>
    </source>
</evidence>
<dbReference type="InterPro" id="IPR020628">
    <property type="entry name" value="Formate_THF_ligase_CS"/>
</dbReference>
<dbReference type="Gene3D" id="3.40.50.300">
    <property type="entry name" value="P-loop containing nucleotide triphosphate hydrolases"/>
    <property type="match status" value="1"/>
</dbReference>
<accession>A0A0F7JX70</accession>
<evidence type="ECO:0000256" key="6">
    <source>
        <dbReference type="ARBA" id="ARBA00049033"/>
    </source>
</evidence>
<evidence type="ECO:0000256" key="5">
    <source>
        <dbReference type="ARBA" id="ARBA00022840"/>
    </source>
</evidence>
<dbReference type="UniPathway" id="UPA00193"/>
<evidence type="ECO:0000256" key="2">
    <source>
        <dbReference type="ARBA" id="ARBA00022563"/>
    </source>
</evidence>
<dbReference type="Proteomes" id="UP000034410">
    <property type="component" value="Chromosome"/>
</dbReference>
<dbReference type="GO" id="GO:0005524">
    <property type="term" value="F:ATP binding"/>
    <property type="evidence" value="ECO:0007669"/>
    <property type="project" value="UniProtKB-UniRule"/>
</dbReference>
<keyword evidence="3 8" id="KW-0436">Ligase</keyword>
<dbReference type="NCBIfam" id="NF010030">
    <property type="entry name" value="PRK13505.1"/>
    <property type="match status" value="1"/>
</dbReference>
<dbReference type="HAMAP" id="MF_01543">
    <property type="entry name" value="FTHFS"/>
    <property type="match status" value="1"/>
</dbReference>
<evidence type="ECO:0000256" key="3">
    <source>
        <dbReference type="ARBA" id="ARBA00022598"/>
    </source>
</evidence>
<evidence type="ECO:0000256" key="8">
    <source>
        <dbReference type="HAMAP-Rule" id="MF_01543"/>
    </source>
</evidence>
<dbReference type="Gene3D" id="3.10.410.10">
    <property type="entry name" value="Formyltetrahydrofolate synthetase, domain 3"/>
    <property type="match status" value="1"/>
</dbReference>
<dbReference type="PATRIC" id="fig|1543721.4.peg.280"/>
<dbReference type="GO" id="GO:0004329">
    <property type="term" value="F:formate-tetrahydrofolate ligase activity"/>
    <property type="evidence" value="ECO:0007669"/>
    <property type="project" value="UniProtKB-UniRule"/>
</dbReference>
<dbReference type="OrthoDB" id="9761733at2"/>
<gene>
    <name evidence="8" type="primary">fhs</name>
    <name evidence="9" type="ORF">AAY24_01320</name>
</gene>
<evidence type="ECO:0000256" key="4">
    <source>
        <dbReference type="ARBA" id="ARBA00022741"/>
    </source>
</evidence>
<keyword evidence="4 8" id="KW-0547">Nucleotide-binding</keyword>
<evidence type="ECO:0000313" key="9">
    <source>
        <dbReference type="EMBL" id="AKH19203.1"/>
    </source>
</evidence>
<dbReference type="GO" id="GO:0035999">
    <property type="term" value="P:tetrahydrofolate interconversion"/>
    <property type="evidence" value="ECO:0007669"/>
    <property type="project" value="UniProtKB-UniRule"/>
</dbReference>
<dbReference type="Gene3D" id="3.30.1510.10">
    <property type="entry name" value="Domain 2, N(10)-formyltetrahydrofolate synthetase"/>
    <property type="match status" value="1"/>
</dbReference>
<protein>
    <recommendedName>
        <fullName evidence="8">Formate--tetrahydrofolate ligase</fullName>
        <ecNumber evidence="8">6.3.4.3</ecNumber>
    </recommendedName>
    <alternativeName>
        <fullName evidence="8">Formyltetrahydrofolate synthetase</fullName>
        <shortName evidence="8">FHS</shortName>
        <shortName evidence="8">FTHFS</shortName>
    </alternativeName>
</protein>
<dbReference type="AlphaFoldDB" id="A0A0F7JX70"/>
<dbReference type="PROSITE" id="PS00722">
    <property type="entry name" value="FTHFS_2"/>
    <property type="match status" value="1"/>
</dbReference>
<name>A0A0F7JX70_9GAMM</name>
<dbReference type="FunFam" id="3.30.1510.10:FF:000001">
    <property type="entry name" value="Formate--tetrahydrofolate ligase"/>
    <property type="match status" value="1"/>
</dbReference>
<keyword evidence="10" id="KW-1185">Reference proteome</keyword>
<dbReference type="SUPFAM" id="SSF52540">
    <property type="entry name" value="P-loop containing nucleoside triphosphate hydrolases"/>
    <property type="match status" value="1"/>
</dbReference>
<dbReference type="InterPro" id="IPR027417">
    <property type="entry name" value="P-loop_NTPase"/>
</dbReference>
<keyword evidence="2 8" id="KW-0554">One-carbon metabolism</keyword>
<organism evidence="9 10">
    <name type="scientific">Sedimenticola thiotaurini</name>
    <dbReference type="NCBI Taxonomy" id="1543721"/>
    <lineage>
        <taxon>Bacteria</taxon>
        <taxon>Pseudomonadati</taxon>
        <taxon>Pseudomonadota</taxon>
        <taxon>Gammaproteobacteria</taxon>
        <taxon>Chromatiales</taxon>
        <taxon>Sedimenticolaceae</taxon>
        <taxon>Sedimenticola</taxon>
    </lineage>
</organism>
<comment type="similarity">
    <text evidence="7 8">Belongs to the formate--tetrahydrofolate ligase family.</text>
</comment>
<evidence type="ECO:0000256" key="1">
    <source>
        <dbReference type="ARBA" id="ARBA00004777"/>
    </source>
</evidence>
<sequence length="543" mass="57510">MPMRPIQEIAAQLELTSADLISYGDQMAKIRLATLRQDSQRPRGRLVLVSAINPTRAGEGKTTVSIGLAQGMQRLGSRVALALREPSLGPIFGIKGGGAGGGQCQLEPSTRINMHFTGDMHAIGAAHNLLAALVDNAVHFHSELDLEHRQVFWRRVLDMNDRALRQAVIGLGGRLNGVPRETGFDITAASEVMGILCLAEDLPDLKRRLGNILVGFNRQGAPVTGASLKATGAMAALLQDAILPNLVQSTEGVPALVHGGPFGNIAHGCNSVIATKEALARSDYVITEAGFGFDLGAEKFFDIKCRSAGLWPNAVVLVVTARALRFHGGGKPTSSGTVAEIRAGMAHLYHHVESVRAFGFEPVIAINRFADDIEADLVAIEDDCRAQGLAVARFDGFSQGGAGSESLAEVVLAAANRPQPPVRFMYDLDASPEQKIEAVASTIYGASEVVFSRTALKDLERIRSLGYDKLPICVAKTHLSLSSDPSRVGQQDGFELPVEAVRISAGAGYLLALTGDIVTMPGLSASPAAHRIDLSDEGEVLGV</sequence>
<comment type="pathway">
    <text evidence="1 8">One-carbon metabolism; tetrahydrofolate interconversion.</text>
</comment>
<feature type="binding site" evidence="8">
    <location>
        <begin position="55"/>
        <end position="62"/>
    </location>
    <ligand>
        <name>ATP</name>
        <dbReference type="ChEBI" id="CHEBI:30616"/>
    </ligand>
</feature>